<reference evidence="4 5" key="1">
    <citation type="submission" date="2022-07" db="EMBL/GenBank/DDBJ databases">
        <title>Fecal culturing of patients with breast cancer.</title>
        <authorList>
            <person name="Teng N.M.Y."/>
            <person name="Kiu R."/>
            <person name="Evans R."/>
            <person name="Baker D.J."/>
            <person name="Zenner C."/>
            <person name="Robinson S.D."/>
            <person name="Hall L.J."/>
        </authorList>
    </citation>
    <scope>NUCLEOTIDE SEQUENCE [LARGE SCALE GENOMIC DNA]</scope>
    <source>
        <strain evidence="4 5">LH1063</strain>
    </source>
</reference>
<gene>
    <name evidence="4" type="ORF">NMU02_00390</name>
</gene>
<keyword evidence="1" id="KW-0812">Transmembrane</keyword>
<dbReference type="InterPro" id="IPR032508">
    <property type="entry name" value="FecR_C"/>
</dbReference>
<dbReference type="Proteomes" id="UP001205603">
    <property type="component" value="Unassembled WGS sequence"/>
</dbReference>
<dbReference type="PIRSF" id="PIRSF018266">
    <property type="entry name" value="FecR"/>
    <property type="match status" value="1"/>
</dbReference>
<dbReference type="Pfam" id="PF16344">
    <property type="entry name" value="FecR_C"/>
    <property type="match status" value="1"/>
</dbReference>
<dbReference type="RefSeq" id="WP_255025066.1">
    <property type="nucleotide sequence ID" value="NZ_JANDHW010000001.1"/>
</dbReference>
<proteinExistence type="predicted"/>
<evidence type="ECO:0000259" key="2">
    <source>
        <dbReference type="Pfam" id="PF04773"/>
    </source>
</evidence>
<dbReference type="InterPro" id="IPR012373">
    <property type="entry name" value="Ferrdict_sens_TM"/>
</dbReference>
<feature type="domain" description="FecR protein" evidence="2">
    <location>
        <begin position="125"/>
        <end position="219"/>
    </location>
</feature>
<dbReference type="Pfam" id="PF04773">
    <property type="entry name" value="FecR"/>
    <property type="match status" value="1"/>
</dbReference>
<dbReference type="EMBL" id="JANDHW010000001">
    <property type="protein sequence ID" value="MCP9610551.1"/>
    <property type="molecule type" value="Genomic_DNA"/>
</dbReference>
<dbReference type="Gene3D" id="3.55.50.30">
    <property type="match status" value="1"/>
</dbReference>
<comment type="caution">
    <text evidence="4">The sequence shown here is derived from an EMBL/GenBank/DDBJ whole genome shotgun (WGS) entry which is preliminary data.</text>
</comment>
<dbReference type="Gene3D" id="2.60.120.1440">
    <property type="match status" value="1"/>
</dbReference>
<feature type="transmembrane region" description="Helical" evidence="1">
    <location>
        <begin position="89"/>
        <end position="113"/>
    </location>
</feature>
<protein>
    <submittedName>
        <fullName evidence="4">DUF4974 domain-containing protein</fullName>
    </submittedName>
</protein>
<keyword evidence="5" id="KW-1185">Reference proteome</keyword>
<evidence type="ECO:0000313" key="5">
    <source>
        <dbReference type="Proteomes" id="UP001205603"/>
    </source>
</evidence>
<evidence type="ECO:0000256" key="1">
    <source>
        <dbReference type="SAM" id="Phobius"/>
    </source>
</evidence>
<keyword evidence="1" id="KW-1133">Transmembrane helix</keyword>
<dbReference type="PANTHER" id="PTHR30273:SF2">
    <property type="entry name" value="PROTEIN FECR"/>
    <property type="match status" value="1"/>
</dbReference>
<sequence length="343" mass="40077">MDETNNIDRIKEADELLNYCEGKLDAKKELEIESRAARDESLANDIENLRKLLDIDQKIAHYTRIDVKNAYRKVNKRIRKNKKIGLTAIIYRIAAFMALPLLCSSALMGYLLLQPTEDEMSFIEIKSAPGTIYHCTLPDKSEVWLNSESRLRYPARFDRECRRVEMEGEAYFKVTSNKQHPFYVTTSDHIDVEVTGTRFNVNAYGNEEMIEITLEKGKVSVMSGGNTTQMKPGECYYYDRSNRDAFIKTVKPYEKTAWKDGKTIFRDTPLPEVFRRLSRIYNVDIEFINKSGKDYNYRATFTHENIYQILDYLKMTAPLEWEQIYIQGSDEHPSNKKIIVRMN</sequence>
<evidence type="ECO:0000313" key="4">
    <source>
        <dbReference type="EMBL" id="MCP9610551.1"/>
    </source>
</evidence>
<evidence type="ECO:0000259" key="3">
    <source>
        <dbReference type="Pfam" id="PF16344"/>
    </source>
</evidence>
<keyword evidence="1" id="KW-0472">Membrane</keyword>
<name>A0ABT1MH31_9BACT</name>
<feature type="domain" description="Protein FecR C-terminal" evidence="3">
    <location>
        <begin position="263"/>
        <end position="322"/>
    </location>
</feature>
<accession>A0ABT1MH31</accession>
<dbReference type="PANTHER" id="PTHR30273">
    <property type="entry name" value="PERIPLASMIC SIGNAL SENSOR AND SIGMA FACTOR ACTIVATOR FECR-RELATED"/>
    <property type="match status" value="1"/>
</dbReference>
<organism evidence="4 5">
    <name type="scientific">Coprobacter tertius</name>
    <dbReference type="NCBI Taxonomy" id="2944915"/>
    <lineage>
        <taxon>Bacteria</taxon>
        <taxon>Pseudomonadati</taxon>
        <taxon>Bacteroidota</taxon>
        <taxon>Bacteroidia</taxon>
        <taxon>Bacteroidales</taxon>
        <taxon>Barnesiellaceae</taxon>
        <taxon>Coprobacter</taxon>
    </lineage>
</organism>
<dbReference type="InterPro" id="IPR006860">
    <property type="entry name" value="FecR"/>
</dbReference>